<name>A0A6J4HVX7_9PROT</name>
<feature type="non-terminal residue" evidence="2">
    <location>
        <position position="1"/>
    </location>
</feature>
<sequence length="90" mass="9671">ERGGGEEGTGHGGRRHRRRPAALDRGADRAAGRRAQGPRREHQGHLRRSEERGVRREGGAADHLHPEEGARRGGGAGNAARSVPARARHV</sequence>
<evidence type="ECO:0000313" key="2">
    <source>
        <dbReference type="EMBL" id="CAA9234939.1"/>
    </source>
</evidence>
<feature type="compositionally biased region" description="Basic and acidic residues" evidence="1">
    <location>
        <begin position="21"/>
        <end position="31"/>
    </location>
</feature>
<reference evidence="2" key="1">
    <citation type="submission" date="2020-02" db="EMBL/GenBank/DDBJ databases">
        <authorList>
            <person name="Meier V. D."/>
        </authorList>
    </citation>
    <scope>NUCLEOTIDE SEQUENCE</scope>
    <source>
        <strain evidence="2">AVDCRST_MAG08</strain>
    </source>
</reference>
<gene>
    <name evidence="2" type="ORF">AVDCRST_MAG08-1316</name>
</gene>
<accession>A0A6J4HVX7</accession>
<dbReference type="AlphaFoldDB" id="A0A6J4HVX7"/>
<evidence type="ECO:0000256" key="1">
    <source>
        <dbReference type="SAM" id="MobiDB-lite"/>
    </source>
</evidence>
<feature type="non-terminal residue" evidence="2">
    <location>
        <position position="90"/>
    </location>
</feature>
<feature type="compositionally biased region" description="Basic and acidic residues" evidence="1">
    <location>
        <begin position="38"/>
        <end position="71"/>
    </location>
</feature>
<dbReference type="EMBL" id="CADCTG010000123">
    <property type="protein sequence ID" value="CAA9234939.1"/>
    <property type="molecule type" value="Genomic_DNA"/>
</dbReference>
<protein>
    <submittedName>
        <fullName evidence="2">Uncharacterized protein</fullName>
    </submittedName>
</protein>
<feature type="region of interest" description="Disordered" evidence="1">
    <location>
        <begin position="1"/>
        <end position="90"/>
    </location>
</feature>
<proteinExistence type="predicted"/>
<organism evidence="2">
    <name type="scientific">uncultured Acetobacteraceae bacterium</name>
    <dbReference type="NCBI Taxonomy" id="169975"/>
    <lineage>
        <taxon>Bacteria</taxon>
        <taxon>Pseudomonadati</taxon>
        <taxon>Pseudomonadota</taxon>
        <taxon>Alphaproteobacteria</taxon>
        <taxon>Acetobacterales</taxon>
        <taxon>Acetobacteraceae</taxon>
        <taxon>environmental samples</taxon>
    </lineage>
</organism>